<evidence type="ECO:0000256" key="1">
    <source>
        <dbReference type="SAM" id="MobiDB-lite"/>
    </source>
</evidence>
<dbReference type="Proteomes" id="UP000812440">
    <property type="component" value="Chromosome 4"/>
</dbReference>
<feature type="region of interest" description="Disordered" evidence="1">
    <location>
        <begin position="190"/>
        <end position="252"/>
    </location>
</feature>
<dbReference type="AlphaFoldDB" id="A0A8T2J159"/>
<feature type="region of interest" description="Disordered" evidence="1">
    <location>
        <begin position="98"/>
        <end position="177"/>
    </location>
</feature>
<dbReference type="PANTHER" id="PTHR15555:SF0">
    <property type="entry name" value="ZINC FINGER HIT DOMAIN-CONTAINING PROTEIN 2"/>
    <property type="match status" value="1"/>
</dbReference>
<proteinExistence type="predicted"/>
<keyword evidence="3" id="KW-1185">Reference proteome</keyword>
<feature type="compositionally biased region" description="Basic and acidic residues" evidence="1">
    <location>
        <begin position="123"/>
        <end position="139"/>
    </location>
</feature>
<feature type="compositionally biased region" description="Basic and acidic residues" evidence="1">
    <location>
        <begin position="106"/>
        <end position="115"/>
    </location>
</feature>
<feature type="compositionally biased region" description="Polar residues" evidence="1">
    <location>
        <begin position="227"/>
        <end position="238"/>
    </location>
</feature>
<feature type="compositionally biased region" description="Basic and acidic residues" evidence="1">
    <location>
        <begin position="194"/>
        <end position="213"/>
    </location>
</feature>
<sequence length="527" mass="58951">MQMLRDEQSGPRGKQQVEEMLRRLEEEQAEIFHPLDLKEMKDKEEGDGLWDSLTETERRDFHRLVHSGDIGALVPLWIPWWVTEGETQSGTIGKILELSDSGNVSPHREGLDNRGTEPSTTKNPDRMSGRDQTEIDHGSRINGDLYTAQEPSECPGQEMETKVTKLPADPSSIPGVQDHVNAKKTWFVEQKSASGEHRKGERTNTAEHLEKTISRHRNRKGKPDTQMPYSLNSQGNHVKSSEDSWSVKDGVNSNKQCRSVDVKHIDLKERNDIAKENQDSLTDGNTGVLKEKHKHLAEMICPEVKSSHKLSEVPAIFSYIPPLNTLCRNPSNLVQYSLVNVLYAYAFSLLRHNGDLNDDVLLEFVEMLLRISGALSSSDVFISTAQALQSAVRIASATQLDGDEGTACVAIEATSHILLGDGSKLYVLAALAHLSRALGRARKLVENKDVRRAVFNGKKKCMFLAAWVNENENCLFALSKEAIREHKTHLQHMCGVTEISSGLQKVWGGKRPPEKKILIQEIPIEIK</sequence>
<dbReference type="InterPro" id="IPR039646">
    <property type="entry name" value="ZNHIT2"/>
</dbReference>
<evidence type="ECO:0000313" key="3">
    <source>
        <dbReference type="Proteomes" id="UP000812440"/>
    </source>
</evidence>
<protein>
    <recommendedName>
        <fullName evidence="4">Zinc finger HIT domain-containing protein 2</fullName>
    </recommendedName>
</protein>
<evidence type="ECO:0008006" key="4">
    <source>
        <dbReference type="Google" id="ProtNLM"/>
    </source>
</evidence>
<comment type="caution">
    <text evidence="2">The sequence shown here is derived from an EMBL/GenBank/DDBJ whole genome shotgun (WGS) entry which is preliminary data.</text>
</comment>
<gene>
    <name evidence="2" type="ORF">GDO86_008621</name>
</gene>
<organism evidence="2 3">
    <name type="scientific">Hymenochirus boettgeri</name>
    <name type="common">Congo dwarf clawed frog</name>
    <dbReference type="NCBI Taxonomy" id="247094"/>
    <lineage>
        <taxon>Eukaryota</taxon>
        <taxon>Metazoa</taxon>
        <taxon>Chordata</taxon>
        <taxon>Craniata</taxon>
        <taxon>Vertebrata</taxon>
        <taxon>Euteleostomi</taxon>
        <taxon>Amphibia</taxon>
        <taxon>Batrachia</taxon>
        <taxon>Anura</taxon>
        <taxon>Pipoidea</taxon>
        <taxon>Pipidae</taxon>
        <taxon>Pipinae</taxon>
        <taxon>Hymenochirus</taxon>
    </lineage>
</organism>
<accession>A0A8T2J159</accession>
<reference evidence="2" key="1">
    <citation type="thesis" date="2020" institute="ProQuest LLC" country="789 East Eisenhower Parkway, Ann Arbor, MI, USA">
        <title>Comparative Genomics and Chromosome Evolution.</title>
        <authorList>
            <person name="Mudd A.B."/>
        </authorList>
    </citation>
    <scope>NUCLEOTIDE SEQUENCE</scope>
    <source>
        <strain evidence="2">Female2</strain>
        <tissue evidence="2">Blood</tissue>
    </source>
</reference>
<name>A0A8T2J159_9PIPI</name>
<dbReference type="EMBL" id="JAACNH010000007">
    <property type="protein sequence ID" value="KAG8438002.1"/>
    <property type="molecule type" value="Genomic_DNA"/>
</dbReference>
<dbReference type="OrthoDB" id="10005492at2759"/>
<dbReference type="PANTHER" id="PTHR15555">
    <property type="entry name" value="ZINC FINGER HIT DOMAIN CONTAINING PROTEIN 2 PROTEIN FON -RELATED"/>
    <property type="match status" value="1"/>
</dbReference>
<evidence type="ECO:0000313" key="2">
    <source>
        <dbReference type="EMBL" id="KAG8438002.1"/>
    </source>
</evidence>